<gene>
    <name evidence="1" type="ORF">PACLA_8A086405</name>
</gene>
<protein>
    <submittedName>
        <fullName evidence="1">Uncharacterized protein</fullName>
    </submittedName>
</protein>
<sequence>MRIHVENPFVLYPNISEEESDSEDLEDNVGDYDYEVSDSNDESDLRTQLSSCHKSECTGQKKPGSQLMPVARFDKLQRFFHCNDNFKIIPAGQPGHDKLIKVRPVIESVVTKCRKVPQEEKHSVDEQIIPTKSRTSLKQFCPKKPNKWGIKVWARCGIADSLIRSGKVVTQKRGRPSLERETPVKQR</sequence>
<accession>A0A6S7G8F7</accession>
<evidence type="ECO:0000313" key="1">
    <source>
        <dbReference type="EMBL" id="CAB3989634.1"/>
    </source>
</evidence>
<evidence type="ECO:0000313" key="2">
    <source>
        <dbReference type="Proteomes" id="UP001152795"/>
    </source>
</evidence>
<name>A0A6S7G8F7_PARCT</name>
<dbReference type="PANTHER" id="PTHR47272">
    <property type="entry name" value="DDE_TNP_1_7 DOMAIN-CONTAINING PROTEIN"/>
    <property type="match status" value="1"/>
</dbReference>
<comment type="caution">
    <text evidence="1">The sequence shown here is derived from an EMBL/GenBank/DDBJ whole genome shotgun (WGS) entry which is preliminary data.</text>
</comment>
<reference evidence="1" key="1">
    <citation type="submission" date="2020-04" db="EMBL/GenBank/DDBJ databases">
        <authorList>
            <person name="Alioto T."/>
            <person name="Alioto T."/>
            <person name="Gomez Garrido J."/>
        </authorList>
    </citation>
    <scope>NUCLEOTIDE SEQUENCE</scope>
    <source>
        <strain evidence="1">A484AB</strain>
    </source>
</reference>
<dbReference type="OrthoDB" id="5985989at2759"/>
<dbReference type="PANTHER" id="PTHR47272:SF1">
    <property type="entry name" value="PIGGYBAC TRANSPOSABLE ELEMENT-DERIVED PROTEIN 3-LIKE"/>
    <property type="match status" value="1"/>
</dbReference>
<organism evidence="1 2">
    <name type="scientific">Paramuricea clavata</name>
    <name type="common">Red gorgonian</name>
    <name type="synonym">Violescent sea-whip</name>
    <dbReference type="NCBI Taxonomy" id="317549"/>
    <lineage>
        <taxon>Eukaryota</taxon>
        <taxon>Metazoa</taxon>
        <taxon>Cnidaria</taxon>
        <taxon>Anthozoa</taxon>
        <taxon>Octocorallia</taxon>
        <taxon>Malacalcyonacea</taxon>
        <taxon>Plexauridae</taxon>
        <taxon>Paramuricea</taxon>
    </lineage>
</organism>
<dbReference type="InterPro" id="IPR029526">
    <property type="entry name" value="PGBD"/>
</dbReference>
<dbReference type="EMBL" id="CACRXK020001524">
    <property type="protein sequence ID" value="CAB3989634.1"/>
    <property type="molecule type" value="Genomic_DNA"/>
</dbReference>
<keyword evidence="2" id="KW-1185">Reference proteome</keyword>
<dbReference type="Pfam" id="PF13843">
    <property type="entry name" value="DDE_Tnp_1_7"/>
    <property type="match status" value="1"/>
</dbReference>
<dbReference type="AlphaFoldDB" id="A0A6S7G8F7"/>
<proteinExistence type="predicted"/>
<dbReference type="Proteomes" id="UP001152795">
    <property type="component" value="Unassembled WGS sequence"/>
</dbReference>